<dbReference type="OrthoDB" id="9807797at2"/>
<comment type="caution">
    <text evidence="6">The sequence shown here is derived from an EMBL/GenBank/DDBJ whole genome shotgun (WGS) entry which is preliminary data.</text>
</comment>
<dbReference type="AlphaFoldDB" id="A0A4Q1JLV3"/>
<dbReference type="SUPFAM" id="SSF50891">
    <property type="entry name" value="Cyclophilin-like"/>
    <property type="match status" value="1"/>
</dbReference>
<evidence type="ECO:0000313" key="6">
    <source>
        <dbReference type="EMBL" id="RXQ95091.1"/>
    </source>
</evidence>
<comment type="similarity">
    <text evidence="1 4">Belongs to the cyclophilin-type PPIase family.</text>
</comment>
<dbReference type="PROSITE" id="PS00170">
    <property type="entry name" value="CSA_PPIASE_1"/>
    <property type="match status" value="1"/>
</dbReference>
<comment type="catalytic activity">
    <reaction evidence="4">
        <text>[protein]-peptidylproline (omega=180) = [protein]-peptidylproline (omega=0)</text>
        <dbReference type="Rhea" id="RHEA:16237"/>
        <dbReference type="Rhea" id="RHEA-COMP:10747"/>
        <dbReference type="Rhea" id="RHEA-COMP:10748"/>
        <dbReference type="ChEBI" id="CHEBI:83833"/>
        <dbReference type="ChEBI" id="CHEBI:83834"/>
        <dbReference type="EC" id="5.2.1.8"/>
    </reaction>
</comment>
<dbReference type="InterPro" id="IPR044666">
    <property type="entry name" value="Cyclophilin_A-like"/>
</dbReference>
<keyword evidence="2 4" id="KW-0697">Rotamase</keyword>
<dbReference type="GO" id="GO:0003755">
    <property type="term" value="F:peptidyl-prolyl cis-trans isomerase activity"/>
    <property type="evidence" value="ECO:0007669"/>
    <property type="project" value="UniProtKB-UniRule"/>
</dbReference>
<sequence>MNKLITLSLIILFAGAYSCKTAVKLGKKNRIVQIDTEYGAVKIKLYDETPLHRDNFIKLADKGFFDGTLFHRVINGFMIQGGDPDSKGAKSGAMLGEGGPGYDIPAEFNPKLFHKKGVIAAAREGDRVNPEMQSSGSQFYIAQGKVYEPEALEALVVNINKKRANAIFENQRALYKDELTKLQTNGEFDLFNVKMEEMKQKIDSISKTQTLVLTDAMREAYTTLGGIPHLDQAYTVFGEVIEGLDIIDKIAAEETDQNDRPLKDIKMKITIIQ</sequence>
<dbReference type="InterPro" id="IPR020892">
    <property type="entry name" value="Cyclophilin-type_PPIase_CS"/>
</dbReference>
<evidence type="ECO:0000256" key="1">
    <source>
        <dbReference type="ARBA" id="ARBA00007365"/>
    </source>
</evidence>
<evidence type="ECO:0000313" key="7">
    <source>
        <dbReference type="Proteomes" id="UP000289703"/>
    </source>
</evidence>
<comment type="function">
    <text evidence="4">PPIases accelerate the folding of proteins. It catalyzes the cis-trans isomerization of proline imidic peptide bonds in oligopeptides.</text>
</comment>
<dbReference type="RefSeq" id="WP_129254249.1">
    <property type="nucleotide sequence ID" value="NZ_SAXA01000006.1"/>
</dbReference>
<dbReference type="GO" id="GO:0006457">
    <property type="term" value="P:protein folding"/>
    <property type="evidence" value="ECO:0007669"/>
    <property type="project" value="InterPro"/>
</dbReference>
<dbReference type="InterPro" id="IPR029000">
    <property type="entry name" value="Cyclophilin-like_dom_sf"/>
</dbReference>
<dbReference type="CDD" id="cd00317">
    <property type="entry name" value="cyclophilin"/>
    <property type="match status" value="1"/>
</dbReference>
<dbReference type="PROSITE" id="PS51257">
    <property type="entry name" value="PROKAR_LIPOPROTEIN"/>
    <property type="match status" value="1"/>
</dbReference>
<dbReference type="PROSITE" id="PS50072">
    <property type="entry name" value="CSA_PPIASE_2"/>
    <property type="match status" value="1"/>
</dbReference>
<reference evidence="6 7" key="1">
    <citation type="submission" date="2019-01" db="EMBL/GenBank/DDBJ databases">
        <title>Ancylomarina salipaludis sp. nov., isolated from a salt marsh.</title>
        <authorList>
            <person name="Yoon J.-H."/>
        </authorList>
    </citation>
    <scope>NUCLEOTIDE SEQUENCE [LARGE SCALE GENOMIC DNA]</scope>
    <source>
        <strain evidence="6 7">SHSM-M15</strain>
    </source>
</reference>
<dbReference type="EMBL" id="SAXA01000006">
    <property type="protein sequence ID" value="RXQ95091.1"/>
    <property type="molecule type" value="Genomic_DNA"/>
</dbReference>
<evidence type="ECO:0000259" key="5">
    <source>
        <dbReference type="PROSITE" id="PS50072"/>
    </source>
</evidence>
<feature type="domain" description="PPIase cyclophilin-type" evidence="5">
    <location>
        <begin position="35"/>
        <end position="267"/>
    </location>
</feature>
<evidence type="ECO:0000256" key="2">
    <source>
        <dbReference type="ARBA" id="ARBA00023110"/>
    </source>
</evidence>
<dbReference type="PANTHER" id="PTHR45625">
    <property type="entry name" value="PEPTIDYL-PROLYL CIS-TRANS ISOMERASE-RELATED"/>
    <property type="match status" value="1"/>
</dbReference>
<dbReference type="PANTHER" id="PTHR45625:SF4">
    <property type="entry name" value="PEPTIDYLPROLYL ISOMERASE DOMAIN AND WD REPEAT-CONTAINING PROTEIN 1"/>
    <property type="match status" value="1"/>
</dbReference>
<accession>A0A4Q1JLV3</accession>
<dbReference type="EC" id="5.2.1.8" evidence="4"/>
<protein>
    <recommendedName>
        <fullName evidence="4">Peptidyl-prolyl cis-trans isomerase</fullName>
        <shortName evidence="4">PPIase</shortName>
        <ecNumber evidence="4">5.2.1.8</ecNumber>
    </recommendedName>
</protein>
<keyword evidence="7" id="KW-1185">Reference proteome</keyword>
<name>A0A4Q1JLV3_9BACT</name>
<keyword evidence="3 4" id="KW-0413">Isomerase</keyword>
<organism evidence="6 7">
    <name type="scientific">Ancylomarina salipaludis</name>
    <dbReference type="NCBI Taxonomy" id="2501299"/>
    <lineage>
        <taxon>Bacteria</taxon>
        <taxon>Pseudomonadati</taxon>
        <taxon>Bacteroidota</taxon>
        <taxon>Bacteroidia</taxon>
        <taxon>Marinilabiliales</taxon>
        <taxon>Marinifilaceae</taxon>
        <taxon>Ancylomarina</taxon>
    </lineage>
</organism>
<dbReference type="Gene3D" id="2.40.100.10">
    <property type="entry name" value="Cyclophilin-like"/>
    <property type="match status" value="2"/>
</dbReference>
<dbReference type="PRINTS" id="PR00153">
    <property type="entry name" value="CSAPPISMRASE"/>
</dbReference>
<evidence type="ECO:0000256" key="3">
    <source>
        <dbReference type="ARBA" id="ARBA00023235"/>
    </source>
</evidence>
<dbReference type="InterPro" id="IPR002130">
    <property type="entry name" value="Cyclophilin-type_PPIase_dom"/>
</dbReference>
<evidence type="ECO:0000256" key="4">
    <source>
        <dbReference type="RuleBase" id="RU363019"/>
    </source>
</evidence>
<dbReference type="Proteomes" id="UP000289703">
    <property type="component" value="Unassembled WGS sequence"/>
</dbReference>
<dbReference type="Pfam" id="PF00160">
    <property type="entry name" value="Pro_isomerase"/>
    <property type="match status" value="2"/>
</dbReference>
<gene>
    <name evidence="6" type="ORF">EO244_08555</name>
</gene>
<proteinExistence type="inferred from homology"/>